<evidence type="ECO:0000313" key="2">
    <source>
        <dbReference type="Proteomes" id="UP001176961"/>
    </source>
</evidence>
<sequence>MVGFGHDELRPGTAPVWRSEFYLKNWTGADGTPRRSNPRKARLETHIIQIFATRTRQVKRFVADLGDEASQQASQEAQAPLQAA</sequence>
<proteinExistence type="predicted"/>
<comment type="caution">
    <text evidence="1">The sequence shown here is derived from an EMBL/GenBank/DDBJ whole genome shotgun (WGS) entry which is preliminary data.</text>
</comment>
<dbReference type="EMBL" id="CATQJL010000223">
    <property type="protein sequence ID" value="CAJ0596831.1"/>
    <property type="molecule type" value="Genomic_DNA"/>
</dbReference>
<name>A0AA36GRG7_CYLNA</name>
<keyword evidence="2" id="KW-1185">Reference proteome</keyword>
<accession>A0AA36GRG7</accession>
<reference evidence="1" key="1">
    <citation type="submission" date="2023-07" db="EMBL/GenBank/DDBJ databases">
        <authorList>
            <consortium name="CYATHOMIX"/>
        </authorList>
    </citation>
    <scope>NUCLEOTIDE SEQUENCE</scope>
    <source>
        <strain evidence="1">N/A</strain>
    </source>
</reference>
<dbReference type="Proteomes" id="UP001176961">
    <property type="component" value="Unassembled WGS sequence"/>
</dbReference>
<gene>
    <name evidence="1" type="ORF">CYNAS_LOCUS8814</name>
</gene>
<organism evidence="1 2">
    <name type="scientific">Cylicocyclus nassatus</name>
    <name type="common">Nematode worm</name>
    <dbReference type="NCBI Taxonomy" id="53992"/>
    <lineage>
        <taxon>Eukaryota</taxon>
        <taxon>Metazoa</taxon>
        <taxon>Ecdysozoa</taxon>
        <taxon>Nematoda</taxon>
        <taxon>Chromadorea</taxon>
        <taxon>Rhabditida</taxon>
        <taxon>Rhabditina</taxon>
        <taxon>Rhabditomorpha</taxon>
        <taxon>Strongyloidea</taxon>
        <taxon>Strongylidae</taxon>
        <taxon>Cylicocyclus</taxon>
    </lineage>
</organism>
<evidence type="ECO:0000313" key="1">
    <source>
        <dbReference type="EMBL" id="CAJ0596831.1"/>
    </source>
</evidence>
<protein>
    <submittedName>
        <fullName evidence="1">Uncharacterized protein</fullName>
    </submittedName>
</protein>
<dbReference type="AlphaFoldDB" id="A0AA36GRG7"/>